<dbReference type="Pfam" id="PF12796">
    <property type="entry name" value="Ank_2"/>
    <property type="match status" value="7"/>
</dbReference>
<feature type="repeat" description="ANK" evidence="2">
    <location>
        <begin position="567"/>
        <end position="590"/>
    </location>
</feature>
<feature type="region of interest" description="Disordered" evidence="3">
    <location>
        <begin position="972"/>
        <end position="1015"/>
    </location>
</feature>
<feature type="repeat" description="ANK" evidence="2">
    <location>
        <begin position="311"/>
        <end position="331"/>
    </location>
</feature>
<keyword evidence="2" id="KW-0040">ANK repeat</keyword>
<dbReference type="Pfam" id="PF00023">
    <property type="entry name" value="Ank"/>
    <property type="match status" value="1"/>
</dbReference>
<feature type="region of interest" description="Disordered" evidence="3">
    <location>
        <begin position="1746"/>
        <end position="1907"/>
    </location>
</feature>
<dbReference type="InParanoid" id="A0A1X7TAL4"/>
<dbReference type="SUPFAM" id="SSF48403">
    <property type="entry name" value="Ankyrin repeat"/>
    <property type="match status" value="3"/>
</dbReference>
<proteinExistence type="predicted"/>
<feature type="repeat" description="ANK" evidence="2">
    <location>
        <begin position="635"/>
        <end position="668"/>
    </location>
</feature>
<evidence type="ECO:0000256" key="2">
    <source>
        <dbReference type="PROSITE-ProRule" id="PRU00023"/>
    </source>
</evidence>
<dbReference type="PANTHER" id="PTHR24121">
    <property type="entry name" value="NO MECHANORECEPTOR POTENTIAL C, ISOFORM D-RELATED"/>
    <property type="match status" value="1"/>
</dbReference>
<dbReference type="eggNOG" id="KOG4177">
    <property type="taxonomic scope" value="Eukaryota"/>
</dbReference>
<feature type="repeat" description="ANK" evidence="2">
    <location>
        <begin position="445"/>
        <end position="468"/>
    </location>
</feature>
<evidence type="ECO:0000256" key="3">
    <source>
        <dbReference type="SAM" id="MobiDB-lite"/>
    </source>
</evidence>
<dbReference type="PROSITE" id="PS50297">
    <property type="entry name" value="ANK_REP_REGION"/>
    <property type="match status" value="8"/>
</dbReference>
<dbReference type="Gene3D" id="3.40.50.300">
    <property type="entry name" value="P-loop containing nucleotide triphosphate hydrolases"/>
    <property type="match status" value="1"/>
</dbReference>
<sequence length="2012" mass="226372">MIDAMDASLLVVADLFSAYSSGDIDRVISLIDAGASPFTTNDEGNTLFHLCCTNNTDGPRILKRLLTVPSIEPTPFFLFYLGNNDGDTLLHLACINEIIECVQLLLSRSRATDNTLFELTNNAGLSPLYYASKAGHIDIVTLAISKYGPFNIDNIIKCIDVAASWQIIQLLLIKITLRDMMNTCNEHEHTQHLLRLFPMDNEYFQLSDGMTTVLHLAATSGDLEYFTTIVSFGFDINRLDSDGYTPLHRAIEYSRVSIAKYLISQPNCLCEKLTKNKDITPLLDAAIELGDLSLVQGLVERGVDVNISNCNGATALHYSCRCGHLSIVEYLTSLPQINYAKDTCSRTSIHFAAEFGQVHIVKYLVESCNHDINIEDKYGNTPLYMACIYNHLPVVEYLTGQPNCNINSNNETHPLLAATDKEHLEIVKHFIESTGCDINVREKGTGSTPLHKACYNGSLSIVEYLISKPRCDIEAEDNEGNQPLHYAACQGHKEIVSIVGKKVSIDGLSKCMESAKQLTEPDIMDLLNNHYKDRISLLNACGISGNVDIVRHLVIDKHCDVNAKGMNGYTTLHYACQEGHFEIVKFLTNHPQCNIKARRRNGCTPLHDACKKGHFEIVKILTNHPECNIEAKMDSSDRPLHIACASGNVDIVRHLVIDKHCDVNAKDWSAYTPLHCACENGHFEIVKILTNHPQCNIEAERFSSDKPLHKACESGNVNIVHHLVIDKHCDVNAKGRFGYTPLLFACEKGHFEIVKFLTNHPQCNIEAENEYNDRPLHVACQSKNVNIVRHLVIDKHCDVNAKGKDCNTPLHYACQEGSFEIVKFLTNHLQCNTIEAENNKNKRPLHSAISHRPLSKSHLDIVNYLVEVKGCSVEEIKDLYIYQSSGIALLRVVKCILTGPPGAGKSTLKKRLLNQSLDTGPSLSTGVIDAAVQVNSFRKLSQHNAVVTTEWKEQELDEEAILISKKLLPANNTSDESIGPTAPHQSTLSFEEREALSFGNKSRSPKESDLSYQCDDTSVMSSPRCMHSEVIDASSYNKESSIMKQKNIADSCRTPVNCEEEETTTNTDVQDCSSSVKKGFSDYVMKIPVRKREEYEKKLEEGNDDSHTMLHIIDTGGQPEFHEILPALITGPAINLLVFKLTEDLRSRYEIIYRTSSGDSKPYETSLTHEEVIFRSLASIACLRQNTIGWSFDEIPIEDKSEPVAFLIATHRDQVDENKVSEVNQQLRTTIENSSHLFDSDLIQFSQSEQVIFPLDTTKDEKEVEHLRSLLHEAITKKFEELKIPASWCALSLRLRKSKRKLFNYRTCFQLAQECGIKDTEEFKNVLWYLHHRVGIIMHYPNVAGLEDIIITDLQLVFDRITNLITTCFTFEQLKSAAVRKEFHKNGRFSESQLDKIALQEKGNPLNTKRLVALLKHLYIVAGPMKTKVDQKTVNYYFMPCALKPAGVEREERDGSVSPAPLLICFECGYTPVGVFCCLVVYLLDQQTDQVLEWKLTGNDQYRNRITFQVGQYYDSVTLISHATYLEVWVQQQMNPSLNDLCEKILSSLDKGLVTVTQSLHYTYKSKHMFGVPCTCTGVPHPAVIEYCSEGAKCTNGNIMQLGEKHLYWSKKVVDLNTGAQKSNKSQPSGNVAATKNEVLPKSIFQSHLADITDAISSDVTRVAVDFCTKSLIPTSLNNDLASLLGVSDFDKANRITSYIYKHIISNSTVEAAEYLTTVCNVLYQRDHMRLKNIAANICKELGKPVPKGKKQTKLKRVHTDDDNALRGRQSQDMQGEMSVNERLKLSELSETNDDTQSSSNISSVLGLERHSEDETSESVLTNKKQRLLTDDDDDDDSLPSPLNKGYGKKLTGNKLHKIKNGQPSHNEVRKRKENEDHDRSSRSKRFKISRNNDTTEETTIEQESSLSHNADLLLEKKPQMSDLIRLFQCSDTYYMIIGIALEVEVYDLLLNPQSTTNNLIQVFKRWLDSNNDVTWRNILQVCEDYPDQLGKAKSDVNKFLLSDRASRKYLK</sequence>
<feature type="repeat" description="ANK" evidence="2">
    <location>
        <begin position="209"/>
        <end position="241"/>
    </location>
</feature>
<dbReference type="PROSITE" id="PS50088">
    <property type="entry name" value="ANK_REPEAT"/>
    <property type="match status" value="10"/>
</dbReference>
<feature type="domain" description="COR" evidence="4">
    <location>
        <begin position="1285"/>
        <end position="1417"/>
    </location>
</feature>
<feature type="repeat" description="ANK" evidence="2">
    <location>
        <begin position="703"/>
        <end position="736"/>
    </location>
</feature>
<feature type="compositionally biased region" description="Basic residues" evidence="3">
    <location>
        <begin position="1747"/>
        <end position="1757"/>
    </location>
</feature>
<dbReference type="InterPro" id="IPR032171">
    <property type="entry name" value="COR-A"/>
</dbReference>
<name>A0A1X7TAL4_AMPQE</name>
<protein>
    <recommendedName>
        <fullName evidence="4">COR domain-containing protein</fullName>
    </recommendedName>
</protein>
<organism evidence="5">
    <name type="scientific">Amphimedon queenslandica</name>
    <name type="common">Sponge</name>
    <dbReference type="NCBI Taxonomy" id="400682"/>
    <lineage>
        <taxon>Eukaryota</taxon>
        <taxon>Metazoa</taxon>
        <taxon>Porifera</taxon>
        <taxon>Demospongiae</taxon>
        <taxon>Heteroscleromorpha</taxon>
        <taxon>Haplosclerida</taxon>
        <taxon>Niphatidae</taxon>
        <taxon>Amphimedon</taxon>
    </lineage>
</organism>
<feature type="compositionally biased region" description="Basic and acidic residues" evidence="3">
    <location>
        <begin position="1867"/>
        <end position="1882"/>
    </location>
</feature>
<dbReference type="InterPro" id="IPR036770">
    <property type="entry name" value="Ankyrin_rpt-contain_sf"/>
</dbReference>
<keyword evidence="1" id="KW-0677">Repeat</keyword>
<feature type="repeat" description="ANK" evidence="2">
    <location>
        <begin position="601"/>
        <end position="624"/>
    </location>
</feature>
<feature type="compositionally biased region" description="Polar residues" evidence="3">
    <location>
        <begin position="1795"/>
        <end position="1804"/>
    </location>
</feature>
<dbReference type="Gene3D" id="1.25.40.20">
    <property type="entry name" value="Ankyrin repeat-containing domain"/>
    <property type="match status" value="6"/>
</dbReference>
<dbReference type="InterPro" id="IPR036388">
    <property type="entry name" value="WH-like_DNA-bd_sf"/>
</dbReference>
<reference evidence="5" key="1">
    <citation type="submission" date="2017-05" db="UniProtKB">
        <authorList>
            <consortium name="EnsemblMetazoa"/>
        </authorList>
    </citation>
    <scope>IDENTIFICATION</scope>
</reference>
<evidence type="ECO:0000259" key="4">
    <source>
        <dbReference type="Pfam" id="PF16095"/>
    </source>
</evidence>
<feature type="repeat" description="ANK" evidence="2">
    <location>
        <begin position="669"/>
        <end position="692"/>
    </location>
</feature>
<evidence type="ECO:0000313" key="5">
    <source>
        <dbReference type="EnsemblMetazoa" id="Aqu2.1.11482_001"/>
    </source>
</evidence>
<feature type="repeat" description="ANK" evidence="2">
    <location>
        <begin position="242"/>
        <end position="264"/>
    </location>
</feature>
<dbReference type="Gene3D" id="1.10.10.10">
    <property type="entry name" value="Winged helix-like DNA-binding domain superfamily/Winged helix DNA-binding domain"/>
    <property type="match status" value="1"/>
</dbReference>
<dbReference type="Pfam" id="PF13637">
    <property type="entry name" value="Ank_4"/>
    <property type="match status" value="1"/>
</dbReference>
<evidence type="ECO:0000256" key="1">
    <source>
        <dbReference type="ARBA" id="ARBA00022737"/>
    </source>
</evidence>
<dbReference type="PANTHER" id="PTHR24121:SF21">
    <property type="entry name" value="ANKYRIN REPEAT FAMILY PROTEIN"/>
    <property type="match status" value="1"/>
</dbReference>
<dbReference type="EnsemblMetazoa" id="Aqu2.1.11482_001">
    <property type="protein sequence ID" value="Aqu2.1.11482_001"/>
    <property type="gene ID" value="Aqu2.1.11482"/>
</dbReference>
<dbReference type="InterPro" id="IPR027417">
    <property type="entry name" value="P-loop_NTPase"/>
</dbReference>
<dbReference type="OrthoDB" id="20727at2759"/>
<feature type="repeat" description="ANK" evidence="2">
    <location>
        <begin position="805"/>
        <end position="828"/>
    </location>
</feature>
<dbReference type="SMART" id="SM00248">
    <property type="entry name" value="ANK"/>
    <property type="match status" value="22"/>
</dbReference>
<dbReference type="InterPro" id="IPR002110">
    <property type="entry name" value="Ankyrin_rpt"/>
</dbReference>
<dbReference type="SUPFAM" id="SSF52540">
    <property type="entry name" value="P-loop containing nucleoside triphosphate hydrolases"/>
    <property type="match status" value="1"/>
</dbReference>
<accession>A0A1X7TAL4</accession>
<dbReference type="Pfam" id="PF16095">
    <property type="entry name" value="COR-A"/>
    <property type="match status" value="1"/>
</dbReference>